<dbReference type="AlphaFoldDB" id="A0A7T4EE12"/>
<dbReference type="Gene3D" id="3.90.1200.10">
    <property type="match status" value="1"/>
</dbReference>
<name>A0A7T4EE12_9CORY</name>
<dbReference type="RefSeq" id="WP_005389900.1">
    <property type="nucleotide sequence ID" value="NZ_CP066007.1"/>
</dbReference>
<dbReference type="EMBL" id="CP066007">
    <property type="protein sequence ID" value="QQB45653.1"/>
    <property type="molecule type" value="Genomic_DNA"/>
</dbReference>
<organism evidence="1 3">
    <name type="scientific">Corynebacterium glucuronolyticum</name>
    <dbReference type="NCBI Taxonomy" id="39791"/>
    <lineage>
        <taxon>Bacteria</taxon>
        <taxon>Bacillati</taxon>
        <taxon>Actinomycetota</taxon>
        <taxon>Actinomycetes</taxon>
        <taxon>Mycobacteriales</taxon>
        <taxon>Corynebacteriaceae</taxon>
        <taxon>Corynebacterium</taxon>
    </lineage>
</organism>
<evidence type="ECO:0000313" key="3">
    <source>
        <dbReference type="Proteomes" id="UP000596145"/>
    </source>
</evidence>
<dbReference type="EMBL" id="CP069534">
    <property type="protein sequence ID" value="QRP69593.1"/>
    <property type="molecule type" value="Genomic_DNA"/>
</dbReference>
<dbReference type="Proteomes" id="UP000596145">
    <property type="component" value="Chromosome"/>
</dbReference>
<dbReference type="GeneID" id="92760164"/>
<dbReference type="SUPFAM" id="SSF56112">
    <property type="entry name" value="Protein kinase-like (PK-like)"/>
    <property type="match status" value="1"/>
</dbReference>
<evidence type="ECO:0000313" key="1">
    <source>
        <dbReference type="EMBL" id="QQB45653.1"/>
    </source>
</evidence>
<proteinExistence type="predicted"/>
<gene>
    <name evidence="1" type="ORF">I6I10_09090</name>
    <name evidence="2" type="ORF">I6J21_07050</name>
</gene>
<sequence>MKERIGMQPPDSQTNSSAQYQTLVEKAEALLSRRFGGQQKLTVVDDMSNSPGTTVVRVRVAPNPFVEQRTLVVKQTEVRDHPYHRYTFECQLVAYQFLTALPEDVRPGPILLGSDVDSRILIISDTGDADTYADLLVSDDEDLRLSVIRRLGATLGRMHAGTAGHEKHFNTLVQRMAHLDHSIEQYKSLHTDSLRAAVEEGTRLLGETGLDVPSQATELAKDAVRRLNQSNFKAFTPFNLAPDNIIHGDRTSFLDYEWCAYRDVAFDIACVATGFPQYVSTNPLTAEEVDAFISSWTAEITDVWPSLADPERLQSRIVTAMVGWAFGSLAYIHHGSLSKIIEISGTEVPPVPDSGFAVLRADDAEIQRLVELGRQDLTETFAALATYSGKSDRFTDVSRFANDFVSWLQER</sequence>
<protein>
    <recommendedName>
        <fullName evidence="4">Phosphotransferase enzyme family protein</fullName>
    </recommendedName>
</protein>
<evidence type="ECO:0000313" key="2">
    <source>
        <dbReference type="EMBL" id="QRP69593.1"/>
    </source>
</evidence>
<dbReference type="InterPro" id="IPR011009">
    <property type="entry name" value="Kinase-like_dom_sf"/>
</dbReference>
<dbReference type="OrthoDB" id="144109at2"/>
<dbReference type="Proteomes" id="UP000617681">
    <property type="component" value="Chromosome"/>
</dbReference>
<accession>A0A7T4EE12</accession>
<reference evidence="1 3" key="1">
    <citation type="submission" date="2020-12" db="EMBL/GenBank/DDBJ databases">
        <title>FDA dAtabase for Regulatory Grade micrObial Sequences (FDA-ARGOS): Supporting development and validation of Infectious Disease Dx tests.</title>
        <authorList>
            <person name="Sproer C."/>
            <person name="Gronow S."/>
            <person name="Severitt S."/>
            <person name="Schroder I."/>
            <person name="Tallon L."/>
            <person name="Sadzewicz L."/>
            <person name="Zhao X."/>
            <person name="Boylan J."/>
            <person name="Ott S."/>
            <person name="Bowen H."/>
            <person name="Vavikolanu K."/>
            <person name="Mehta A."/>
            <person name="Aluvathingal J."/>
            <person name="Nadendla S."/>
            <person name="Lowell S."/>
            <person name="Myers T."/>
            <person name="Yan Y."/>
            <person name="Sichtig H."/>
        </authorList>
    </citation>
    <scope>NUCLEOTIDE SEQUENCE [LARGE SCALE GENOMIC DNA]</scope>
    <source>
        <strain evidence="1 3">FDAARGOS_1053</strain>
        <strain evidence="2">FDAARGOS_1191</strain>
    </source>
</reference>
<evidence type="ECO:0008006" key="4">
    <source>
        <dbReference type="Google" id="ProtNLM"/>
    </source>
</evidence>